<evidence type="ECO:0000259" key="4">
    <source>
        <dbReference type="Pfam" id="PF00814"/>
    </source>
</evidence>
<dbReference type="CDD" id="cd24032">
    <property type="entry name" value="ASKHA_NBD_TsaB"/>
    <property type="match status" value="1"/>
</dbReference>
<dbReference type="PANTHER" id="PTHR11735:SF11">
    <property type="entry name" value="TRNA THREONYLCARBAMOYLADENOSINE BIOSYNTHESIS PROTEIN TSAB"/>
    <property type="match status" value="1"/>
</dbReference>
<evidence type="ECO:0000256" key="1">
    <source>
        <dbReference type="ARBA" id="ARBA00010493"/>
    </source>
</evidence>
<dbReference type="Gene3D" id="3.30.420.40">
    <property type="match status" value="2"/>
</dbReference>
<name>A0ABY4Y677_9GAMM</name>
<keyword evidence="6" id="KW-1185">Reference proteome</keyword>
<reference evidence="5" key="1">
    <citation type="submission" date="2021-03" db="EMBL/GenBank/DDBJ databases">
        <title>Legionella lytica PCM 2298.</title>
        <authorList>
            <person name="Koper P."/>
        </authorList>
    </citation>
    <scope>NUCLEOTIDE SEQUENCE</scope>
    <source>
        <strain evidence="5">PCM 2298</strain>
    </source>
</reference>
<gene>
    <name evidence="5" type="primary">tsaB</name>
    <name evidence="5" type="ORF">J2N86_10580</name>
</gene>
<dbReference type="Pfam" id="PF00814">
    <property type="entry name" value="TsaD"/>
    <property type="match status" value="1"/>
</dbReference>
<proteinExistence type="inferred from homology"/>
<comment type="similarity">
    <text evidence="1">Belongs to the KAE1 / TsaD family. TsaB subfamily.</text>
</comment>
<evidence type="ECO:0000256" key="3">
    <source>
        <dbReference type="ARBA" id="ARBA00032446"/>
    </source>
</evidence>
<dbReference type="SUPFAM" id="SSF53067">
    <property type="entry name" value="Actin-like ATPase domain"/>
    <property type="match status" value="2"/>
</dbReference>
<dbReference type="InterPro" id="IPR043129">
    <property type="entry name" value="ATPase_NBD"/>
</dbReference>
<dbReference type="PANTHER" id="PTHR11735">
    <property type="entry name" value="TRNA N6-ADENOSINE THREONYLCARBAMOYLTRANSFERASE"/>
    <property type="match status" value="1"/>
</dbReference>
<protein>
    <recommendedName>
        <fullName evidence="2">tRNA threonylcarbamoyladenosine biosynthesis protein TsaB</fullName>
    </recommendedName>
    <alternativeName>
        <fullName evidence="3">t(6)A37 threonylcarbamoyladenosine biosynthesis protein TsaB</fullName>
    </alternativeName>
</protein>
<sequence>MKLLAIDTSTEQASVAVSFGDELLHQEQGAQRTHAQFLLPMIDELLAKASISMTQLDGIIFGCGPGSFTGLRIACSIAKGLAYAHDLGLIPVSSLATIAWGARQQAEQADSAVLAALDARMHEMYWAYFPQAQYVAEERVSAVTEIAVPIQQPIVLAGVGIDEYWADFPEALKAQVSNRLTVYPNAATMIELARAKNLPAIAVADAQPVYVRNQVTYDKNS</sequence>
<accession>A0ABY4Y677</accession>
<evidence type="ECO:0000256" key="2">
    <source>
        <dbReference type="ARBA" id="ARBA00019012"/>
    </source>
</evidence>
<dbReference type="Proteomes" id="UP001057474">
    <property type="component" value="Chromosome"/>
</dbReference>
<dbReference type="RefSeq" id="WP_252579406.1">
    <property type="nucleotide sequence ID" value="NZ_CP071527.1"/>
</dbReference>
<evidence type="ECO:0000313" key="6">
    <source>
        <dbReference type="Proteomes" id="UP001057474"/>
    </source>
</evidence>
<dbReference type="InterPro" id="IPR022496">
    <property type="entry name" value="T6A_TsaB"/>
</dbReference>
<feature type="domain" description="Gcp-like" evidence="4">
    <location>
        <begin position="30"/>
        <end position="154"/>
    </location>
</feature>
<dbReference type="InterPro" id="IPR000905">
    <property type="entry name" value="Gcp-like_dom"/>
</dbReference>
<dbReference type="NCBIfam" id="TIGR03725">
    <property type="entry name" value="T6A_YeaZ"/>
    <property type="match status" value="1"/>
</dbReference>
<organism evidence="5 6">
    <name type="scientific">Legionella lytica</name>
    <dbReference type="NCBI Taxonomy" id="96232"/>
    <lineage>
        <taxon>Bacteria</taxon>
        <taxon>Pseudomonadati</taxon>
        <taxon>Pseudomonadota</taxon>
        <taxon>Gammaproteobacteria</taxon>
        <taxon>Legionellales</taxon>
        <taxon>Legionellaceae</taxon>
        <taxon>Legionella</taxon>
    </lineage>
</organism>
<dbReference type="EMBL" id="CP071527">
    <property type="protein sequence ID" value="USQ13134.1"/>
    <property type="molecule type" value="Genomic_DNA"/>
</dbReference>
<evidence type="ECO:0000313" key="5">
    <source>
        <dbReference type="EMBL" id="USQ13134.1"/>
    </source>
</evidence>